<dbReference type="InterPro" id="IPR046493">
    <property type="entry name" value="DUF6586"/>
</dbReference>
<gene>
    <name evidence="1" type="ORF">SAMN05216369_1776</name>
</gene>
<accession>A0A1M6S0U3</accession>
<organism evidence="1 2">
    <name type="scientific">Marinobacter antarcticus</name>
    <dbReference type="NCBI Taxonomy" id="564117"/>
    <lineage>
        <taxon>Bacteria</taxon>
        <taxon>Pseudomonadati</taxon>
        <taxon>Pseudomonadota</taxon>
        <taxon>Gammaproteobacteria</taxon>
        <taxon>Pseudomonadales</taxon>
        <taxon>Marinobacteraceae</taxon>
        <taxon>Marinobacter</taxon>
    </lineage>
</organism>
<dbReference type="RefSeq" id="WP_072797786.1">
    <property type="nucleotide sequence ID" value="NZ_FRAQ01000001.1"/>
</dbReference>
<protein>
    <submittedName>
        <fullName evidence="1">Uncharacterized protein</fullName>
    </submittedName>
</protein>
<dbReference type="Proteomes" id="UP000184497">
    <property type="component" value="Unassembled WGS sequence"/>
</dbReference>
<proteinExistence type="predicted"/>
<evidence type="ECO:0000313" key="1">
    <source>
        <dbReference type="EMBL" id="SHK38188.1"/>
    </source>
</evidence>
<dbReference type="AlphaFoldDB" id="A0A1M6S0U3"/>
<dbReference type="OrthoDB" id="6366876at2"/>
<reference evidence="2" key="1">
    <citation type="submission" date="2016-11" db="EMBL/GenBank/DDBJ databases">
        <authorList>
            <person name="Varghese N."/>
            <person name="Submissions S."/>
        </authorList>
    </citation>
    <scope>NUCLEOTIDE SEQUENCE [LARGE SCALE GENOMIC DNA]</scope>
    <source>
        <strain evidence="2">CGMCC 1.10835</strain>
    </source>
</reference>
<name>A0A1M6S0U3_9GAMM</name>
<sequence>MASQWYSLVSQKLFLARTLLETPKQPTDTGNPVHTPAQKLQREAATQGSIELLLRARRLLLIMIARFYQKRSEEPSSLAELANLIGEQATETSELRALEQEAGSWWNHLDQLETAQSRPPAARKTVSAENIIAVSAEVGPDRSAQVLMKTLNAVKQFADNLEEQHGEW</sequence>
<dbReference type="EMBL" id="FRAQ01000001">
    <property type="protein sequence ID" value="SHK38188.1"/>
    <property type="molecule type" value="Genomic_DNA"/>
</dbReference>
<dbReference type="STRING" id="564117.SAMN05216369_1776"/>
<keyword evidence="2" id="KW-1185">Reference proteome</keyword>
<evidence type="ECO:0000313" key="2">
    <source>
        <dbReference type="Proteomes" id="UP000184497"/>
    </source>
</evidence>
<dbReference type="Pfam" id="PF20227">
    <property type="entry name" value="DUF6586"/>
    <property type="match status" value="1"/>
</dbReference>